<dbReference type="Proteomes" id="UP000663880">
    <property type="component" value="Unassembled WGS sequence"/>
</dbReference>
<accession>A0A821UKA3</accession>
<evidence type="ECO:0000313" key="3">
    <source>
        <dbReference type="Proteomes" id="UP000663880"/>
    </source>
</evidence>
<reference evidence="2" key="1">
    <citation type="submission" date="2021-02" db="EMBL/GenBank/DDBJ databases">
        <authorList>
            <person name="Steward A R."/>
        </authorList>
    </citation>
    <scope>NUCLEOTIDE SEQUENCE</scope>
</reference>
<feature type="domain" description="FP protein C-terminal" evidence="1">
    <location>
        <begin position="89"/>
        <end position="128"/>
    </location>
</feature>
<gene>
    <name evidence="2" type="ORF">PMACD_LOCUS10505</name>
</gene>
<dbReference type="EMBL" id="CAJOBZ010000031">
    <property type="protein sequence ID" value="CAF4891462.1"/>
    <property type="molecule type" value="Genomic_DNA"/>
</dbReference>
<evidence type="ECO:0000313" key="2">
    <source>
        <dbReference type="EMBL" id="CAF4891462.1"/>
    </source>
</evidence>
<protein>
    <recommendedName>
        <fullName evidence="1">FP protein C-terminal domain-containing protein</fullName>
    </recommendedName>
</protein>
<name>A0A821UKA3_9NEOP</name>
<dbReference type="AlphaFoldDB" id="A0A821UKA3"/>
<comment type="caution">
    <text evidence="2">The sequence shown here is derived from an EMBL/GenBank/DDBJ whole genome shotgun (WGS) entry which is preliminary data.</text>
</comment>
<sequence length="151" mass="17528">MLGIPHSVNENLLDLVISIGSKVNYHITKQQLNFVARTPSRDSNSTKSIIASFNNRYVKEDFVAAVRTFNKDILGLRGSSKIYVNYHLTSNNKSFLNTAKKNRKRDGLKFVWVKHCKILARRKYKKKMLNTCNTRPKFCCLTRARCKNFHM</sequence>
<proteinExistence type="predicted"/>
<dbReference type="OrthoDB" id="5989141at2759"/>
<keyword evidence="3" id="KW-1185">Reference proteome</keyword>
<organism evidence="2 3">
    <name type="scientific">Pieris macdunnoughi</name>
    <dbReference type="NCBI Taxonomy" id="345717"/>
    <lineage>
        <taxon>Eukaryota</taxon>
        <taxon>Metazoa</taxon>
        <taxon>Ecdysozoa</taxon>
        <taxon>Arthropoda</taxon>
        <taxon>Hexapoda</taxon>
        <taxon>Insecta</taxon>
        <taxon>Pterygota</taxon>
        <taxon>Neoptera</taxon>
        <taxon>Endopterygota</taxon>
        <taxon>Lepidoptera</taxon>
        <taxon>Glossata</taxon>
        <taxon>Ditrysia</taxon>
        <taxon>Papilionoidea</taxon>
        <taxon>Pieridae</taxon>
        <taxon>Pierinae</taxon>
        <taxon>Pieris</taxon>
    </lineage>
</organism>
<dbReference type="InterPro" id="IPR057251">
    <property type="entry name" value="FP_C"/>
</dbReference>
<evidence type="ECO:0000259" key="1">
    <source>
        <dbReference type="Pfam" id="PF25298"/>
    </source>
</evidence>
<dbReference type="Pfam" id="PF25298">
    <property type="entry name" value="Baculo_FP_2nd"/>
    <property type="match status" value="1"/>
</dbReference>